<dbReference type="RefSeq" id="WP_114485229.1">
    <property type="nucleotide sequence ID" value="NZ_CBCSHM010000001.1"/>
</dbReference>
<keyword evidence="2" id="KW-1185">Reference proteome</keyword>
<evidence type="ECO:0000313" key="1">
    <source>
        <dbReference type="EMBL" id="RCV93901.1"/>
    </source>
</evidence>
<sequence length="653" mass="73638">MKDSVSHKIPYGLRDGRAIHISEVPVGKNGLRCECVCPACGHQLLAKMGPKVSHYFAHYIDSNCVTAAETGIHLRAKELLQDRKRFRLPEKEVTVRRHHEDSHVSTASFLVKDGTPACFDRVDLEQPEDGFQPDVTGYIGTRKLFIEIRVTHAVDSEKRDRIKAAGASCVEVDLSKLDRFATPSEIETHLDNTLNSTWIFHAREISLLNQLHVDLEADYQTMVAENHKIAENEKRSAQRKADFKTALGHLGRKLSERIARHAIIPSYPAYSDSRPLSLVSHNESLNAATLECGETNHKAGEIVLVAWVYKQARHYLHRNARSLDIPYCTVDIAPLLALHNPPHNPICEADIDCFLLESVVDSLRNSQQWHVRPGWLKAKEAEETAIARRQEESRINAERAASVARHRERYHQAARERTRQLNEGVARLGLLASECQSRAEAIERARGRTDIAIRARWALVSEGGAVTTQVFNHINIESFDGSMSPLGFPYPHEWAYSEHPDFIKALVVDRVLAKRGYRSRQKTLSMLDIDSIFSEVVTALTRDKTIFHLLGASRVANLVFAKIGELRSIGEGGVVTPMADAPFPELDEANRLMLEAIKPFHDSDLRTISPNAKETRSKFLSLLCDDMVHVGILYPAPVDERRDHIPRFWLQAR</sequence>
<evidence type="ECO:0000313" key="2">
    <source>
        <dbReference type="Proteomes" id="UP000253204"/>
    </source>
</evidence>
<comment type="caution">
    <text evidence="1">The sequence shown here is derived from an EMBL/GenBank/DDBJ whole genome shotgun (WGS) entry which is preliminary data.</text>
</comment>
<accession>A0A368UA82</accession>
<proteinExistence type="predicted"/>
<evidence type="ECO:0008006" key="3">
    <source>
        <dbReference type="Google" id="ProtNLM"/>
    </source>
</evidence>
<gene>
    <name evidence="1" type="ORF">DU506_01710</name>
</gene>
<organism evidence="1 2">
    <name type="scientific">Vreelandella rituensis</name>
    <dbReference type="NCBI Taxonomy" id="2282306"/>
    <lineage>
        <taxon>Bacteria</taxon>
        <taxon>Pseudomonadati</taxon>
        <taxon>Pseudomonadota</taxon>
        <taxon>Gammaproteobacteria</taxon>
        <taxon>Oceanospirillales</taxon>
        <taxon>Halomonadaceae</taxon>
        <taxon>Vreelandella</taxon>
    </lineage>
</organism>
<name>A0A368UA82_9GAMM</name>
<dbReference type="AlphaFoldDB" id="A0A368UA82"/>
<reference evidence="1 2" key="1">
    <citation type="submission" date="2018-07" db="EMBL/GenBank/DDBJ databases">
        <title>Halomonas rutogse sp. nov., isolated from Lake TangqianCo on Tibetan Plateau.</title>
        <authorList>
            <person name="Lu H."/>
            <person name="Xing P."/>
            <person name="Wu Q."/>
        </authorList>
    </citation>
    <scope>NUCLEOTIDE SEQUENCE [LARGE SCALE GENOMIC DNA]</scope>
    <source>
        <strain evidence="1 2">TQ8S</strain>
    </source>
</reference>
<dbReference type="OrthoDB" id="9134102at2"/>
<dbReference type="EMBL" id="QPIJ01000001">
    <property type="protein sequence ID" value="RCV93901.1"/>
    <property type="molecule type" value="Genomic_DNA"/>
</dbReference>
<dbReference type="Proteomes" id="UP000253204">
    <property type="component" value="Unassembled WGS sequence"/>
</dbReference>
<protein>
    <recommendedName>
        <fullName evidence="3">Competence protein CoiA-like family protein</fullName>
    </recommendedName>
</protein>